<keyword evidence="3" id="KW-1185">Reference proteome</keyword>
<organism evidence="2 3">
    <name type="scientific">Hydrotalea sandarakina</name>
    <dbReference type="NCBI Taxonomy" id="1004304"/>
    <lineage>
        <taxon>Bacteria</taxon>
        <taxon>Pseudomonadati</taxon>
        <taxon>Bacteroidota</taxon>
        <taxon>Chitinophagia</taxon>
        <taxon>Chitinophagales</taxon>
        <taxon>Chitinophagaceae</taxon>
        <taxon>Hydrotalea</taxon>
    </lineage>
</organism>
<dbReference type="AlphaFoldDB" id="A0A2W7TR04"/>
<name>A0A2W7TR04_9BACT</name>
<feature type="transmembrane region" description="Helical" evidence="1">
    <location>
        <begin position="7"/>
        <end position="28"/>
    </location>
</feature>
<feature type="transmembrane region" description="Helical" evidence="1">
    <location>
        <begin position="40"/>
        <end position="61"/>
    </location>
</feature>
<dbReference type="Proteomes" id="UP000249720">
    <property type="component" value="Unassembled WGS sequence"/>
</dbReference>
<protein>
    <submittedName>
        <fullName evidence="2">Uncharacterized protein</fullName>
    </submittedName>
</protein>
<reference evidence="2 3" key="1">
    <citation type="submission" date="2018-06" db="EMBL/GenBank/DDBJ databases">
        <title>Genomic Encyclopedia of Archaeal and Bacterial Type Strains, Phase II (KMG-II): from individual species to whole genera.</title>
        <authorList>
            <person name="Goeker M."/>
        </authorList>
    </citation>
    <scope>NUCLEOTIDE SEQUENCE [LARGE SCALE GENOMIC DNA]</scope>
    <source>
        <strain evidence="2 3">DSM 23241</strain>
    </source>
</reference>
<evidence type="ECO:0000256" key="1">
    <source>
        <dbReference type="SAM" id="Phobius"/>
    </source>
</evidence>
<comment type="caution">
    <text evidence="2">The sequence shown here is derived from an EMBL/GenBank/DDBJ whole genome shotgun (WGS) entry which is preliminary data.</text>
</comment>
<proteinExistence type="predicted"/>
<accession>A0A2W7TR04</accession>
<dbReference type="RefSeq" id="WP_111293030.1">
    <property type="nucleotide sequence ID" value="NZ_QKZV01000001.1"/>
</dbReference>
<gene>
    <name evidence="2" type="ORF">LX80_00030</name>
</gene>
<keyword evidence="1" id="KW-0812">Transmembrane</keyword>
<keyword evidence="1" id="KW-0472">Membrane</keyword>
<dbReference type="EMBL" id="QKZV01000001">
    <property type="protein sequence ID" value="PZX65542.1"/>
    <property type="molecule type" value="Genomic_DNA"/>
</dbReference>
<evidence type="ECO:0000313" key="2">
    <source>
        <dbReference type="EMBL" id="PZX65542.1"/>
    </source>
</evidence>
<sequence length="72" mass="8383">MKIHFSLKHFIIGSFLLFPALLILDGIYDYAMNEWNTTTLFSTENLIFKAIAAVIGGYFYARIIQFYKQNKP</sequence>
<evidence type="ECO:0000313" key="3">
    <source>
        <dbReference type="Proteomes" id="UP000249720"/>
    </source>
</evidence>
<keyword evidence="1" id="KW-1133">Transmembrane helix</keyword>